<proteinExistence type="predicted"/>
<dbReference type="InterPro" id="IPR018392">
    <property type="entry name" value="LysM"/>
</dbReference>
<dbReference type="Gene3D" id="3.10.350.10">
    <property type="entry name" value="LysM domain"/>
    <property type="match status" value="1"/>
</dbReference>
<dbReference type="SMART" id="SM00257">
    <property type="entry name" value="LysM"/>
    <property type="match status" value="1"/>
</dbReference>
<keyword evidence="1" id="KW-0732">Signal</keyword>
<dbReference type="SUPFAM" id="SSF51261">
    <property type="entry name" value="Duplicated hybrid motif"/>
    <property type="match status" value="1"/>
</dbReference>
<dbReference type="Gene3D" id="2.70.70.10">
    <property type="entry name" value="Glucose Permease (Domain IIA)"/>
    <property type="match status" value="1"/>
</dbReference>
<dbReference type="InterPro" id="IPR011055">
    <property type="entry name" value="Dup_hybrid_motif"/>
</dbReference>
<dbReference type="Proteomes" id="UP000006315">
    <property type="component" value="Unassembled WGS sequence"/>
</dbReference>
<dbReference type="Pfam" id="PF07501">
    <property type="entry name" value="G5"/>
    <property type="match status" value="1"/>
</dbReference>
<protein>
    <submittedName>
        <fullName evidence="4">Metalloprotease yebA</fullName>
    </submittedName>
</protein>
<dbReference type="SMART" id="SM01208">
    <property type="entry name" value="G5"/>
    <property type="match status" value="1"/>
</dbReference>
<dbReference type="PROSITE" id="PS51782">
    <property type="entry name" value="LYSM"/>
    <property type="match status" value="1"/>
</dbReference>
<evidence type="ECO:0000256" key="1">
    <source>
        <dbReference type="ARBA" id="ARBA00022729"/>
    </source>
</evidence>
<keyword evidence="5" id="KW-1185">Reference proteome</keyword>
<keyword evidence="4" id="KW-0645">Protease</keyword>
<accession>K6CC40</accession>
<dbReference type="RefSeq" id="WP_003329741.1">
    <property type="nucleotide sequence ID" value="NZ_AJLR01000036.1"/>
</dbReference>
<dbReference type="AlphaFoldDB" id="K6CC40"/>
<feature type="domain" description="G5" evidence="2">
    <location>
        <begin position="278"/>
        <end position="358"/>
    </location>
</feature>
<organism evidence="4 5">
    <name type="scientific">Schinkia azotoformans LMG 9581</name>
    <dbReference type="NCBI Taxonomy" id="1131731"/>
    <lineage>
        <taxon>Bacteria</taxon>
        <taxon>Bacillati</taxon>
        <taxon>Bacillota</taxon>
        <taxon>Bacilli</taxon>
        <taxon>Bacillales</taxon>
        <taxon>Bacillaceae</taxon>
        <taxon>Calidifontibacillus/Schinkia group</taxon>
        <taxon>Schinkia</taxon>
    </lineage>
</organism>
<dbReference type="PATRIC" id="fig|1131731.3.peg.598"/>
<evidence type="ECO:0000259" key="3">
    <source>
        <dbReference type="PROSITE" id="PS51782"/>
    </source>
</evidence>
<dbReference type="Pfam" id="PF01476">
    <property type="entry name" value="LysM"/>
    <property type="match status" value="1"/>
</dbReference>
<dbReference type="PANTHER" id="PTHR21666">
    <property type="entry name" value="PEPTIDASE-RELATED"/>
    <property type="match status" value="1"/>
</dbReference>
<dbReference type="InterPro" id="IPR050570">
    <property type="entry name" value="Cell_wall_metabolism_enzyme"/>
</dbReference>
<dbReference type="GO" id="GO:0004222">
    <property type="term" value="F:metalloendopeptidase activity"/>
    <property type="evidence" value="ECO:0007669"/>
    <property type="project" value="TreeGrafter"/>
</dbReference>
<dbReference type="GO" id="GO:0006508">
    <property type="term" value="P:proteolysis"/>
    <property type="evidence" value="ECO:0007669"/>
    <property type="project" value="UniProtKB-KW"/>
</dbReference>
<dbReference type="Gene3D" id="2.20.230.10">
    <property type="entry name" value="Resuscitation-promoting factor rpfb"/>
    <property type="match status" value="1"/>
</dbReference>
<evidence type="ECO:0000313" key="4">
    <source>
        <dbReference type="EMBL" id="EKN68695.1"/>
    </source>
</evidence>
<dbReference type="CDD" id="cd00118">
    <property type="entry name" value="LysM"/>
    <property type="match status" value="1"/>
</dbReference>
<dbReference type="InterPro" id="IPR011098">
    <property type="entry name" value="G5_dom"/>
</dbReference>
<sequence>MVQFLQKMTANMTRLFQPPHSNKTIKKAIIATSVVATLSIGSVYAANDKDKDKDVDTVYHIYSEGNLLGTVSDKTVINDVLKKKIKEAENTYSELDFSIDDQITYVPERVYTPLYDNKEAIKNVNSSFNVLADAEGIAVDGKAVAFVSNKEEADRVIKRLKMKYVPEKVLTELENGSKEVKYDDFVYIDVHLEENVTSAAEKVVPEDILSVDKAVELLVKGTLQPKKHVVKEGEVLGQIANDNGLTLAQFLKLNPNLNEEATIHIGDEVNIQSYEPLVHVAVEKNAVRNEVIPFETEVIEDKTVFKGTTNVKQEGVNGEKVVRYSIIEKNGSIAKKVVVDEAIVKEPTKKIMIKGTKVIPSRGTGNLSWPTVGGYISSPMGYRWGRQHKGIDIAGPSNYTIMAADNGKIESAGYDGGYGNKIVINHGNGMKTLYGHLSKIEVKVGQTVSKGQKIGVMGSTGNSTGTHLHFEVYENGKLVNPRKQL</sequence>
<dbReference type="Pfam" id="PF01551">
    <property type="entry name" value="Peptidase_M23"/>
    <property type="match status" value="1"/>
</dbReference>
<evidence type="ECO:0000259" key="2">
    <source>
        <dbReference type="PROSITE" id="PS51109"/>
    </source>
</evidence>
<comment type="caution">
    <text evidence="4">The sequence shown here is derived from an EMBL/GenBank/DDBJ whole genome shotgun (WGS) entry which is preliminary data.</text>
</comment>
<dbReference type="PROSITE" id="PS51109">
    <property type="entry name" value="G5"/>
    <property type="match status" value="1"/>
</dbReference>
<gene>
    <name evidence="4" type="ORF">BAZO_02916</name>
</gene>
<dbReference type="CDD" id="cd12797">
    <property type="entry name" value="M23_peptidase"/>
    <property type="match status" value="1"/>
</dbReference>
<dbReference type="EMBL" id="AJLR01000036">
    <property type="protein sequence ID" value="EKN68695.1"/>
    <property type="molecule type" value="Genomic_DNA"/>
</dbReference>
<keyword evidence="4" id="KW-0378">Hydrolase</keyword>
<evidence type="ECO:0000313" key="5">
    <source>
        <dbReference type="Proteomes" id="UP000006315"/>
    </source>
</evidence>
<dbReference type="STRING" id="1131731.BAZO_02916"/>
<dbReference type="InterPro" id="IPR036779">
    <property type="entry name" value="LysM_dom_sf"/>
</dbReference>
<feature type="domain" description="LysM" evidence="3">
    <location>
        <begin position="226"/>
        <end position="271"/>
    </location>
</feature>
<name>K6CC40_SCHAZ</name>
<keyword evidence="4" id="KW-0482">Metalloprotease</keyword>
<dbReference type="InterPro" id="IPR016047">
    <property type="entry name" value="M23ase_b-sheet_dom"/>
</dbReference>
<reference evidence="4 5" key="1">
    <citation type="journal article" date="2012" name="Front. Microbiol.">
        <title>Redundancy and modularity in membrane-associated dissimilatory nitrate reduction in Bacillus.</title>
        <authorList>
            <person name="Heylen K."/>
            <person name="Keltjens J."/>
        </authorList>
    </citation>
    <scope>NUCLEOTIDE SEQUENCE [LARGE SCALE GENOMIC DNA]</scope>
    <source>
        <strain evidence="4 5">LMG 9581</strain>
    </source>
</reference>
<dbReference type="PANTHER" id="PTHR21666:SF270">
    <property type="entry name" value="MUREIN HYDROLASE ACTIVATOR ENVC"/>
    <property type="match status" value="1"/>
</dbReference>